<feature type="transmembrane region" description="Helical" evidence="7">
    <location>
        <begin position="54"/>
        <end position="74"/>
    </location>
</feature>
<dbReference type="Proteomes" id="UP000198848">
    <property type="component" value="Unassembled WGS sequence"/>
</dbReference>
<evidence type="ECO:0000256" key="4">
    <source>
        <dbReference type="ARBA" id="ARBA00022989"/>
    </source>
</evidence>
<dbReference type="GO" id="GO:0005886">
    <property type="term" value="C:plasma membrane"/>
    <property type="evidence" value="ECO:0007669"/>
    <property type="project" value="UniProtKB-SubCell"/>
</dbReference>
<organism evidence="8 9">
    <name type="scientific">Natronobacterium texcoconense</name>
    <dbReference type="NCBI Taxonomy" id="1095778"/>
    <lineage>
        <taxon>Archaea</taxon>
        <taxon>Methanobacteriati</taxon>
        <taxon>Methanobacteriota</taxon>
        <taxon>Stenosarchaea group</taxon>
        <taxon>Halobacteria</taxon>
        <taxon>Halobacteriales</taxon>
        <taxon>Natrialbaceae</taxon>
        <taxon>Natronobacterium</taxon>
    </lineage>
</organism>
<evidence type="ECO:0000256" key="6">
    <source>
        <dbReference type="SAM" id="MobiDB-lite"/>
    </source>
</evidence>
<gene>
    <name evidence="8" type="ORF">SAMN04489842_0530</name>
</gene>
<dbReference type="PANTHER" id="PTHR30482:SF10">
    <property type="entry name" value="HIGH-AFFINITY BRANCHED-CHAIN AMINO ACID TRANSPORT PROTEIN BRAE"/>
    <property type="match status" value="1"/>
</dbReference>
<dbReference type="PANTHER" id="PTHR30482">
    <property type="entry name" value="HIGH-AFFINITY BRANCHED-CHAIN AMINO ACID TRANSPORT SYSTEM PERMEASE"/>
    <property type="match status" value="1"/>
</dbReference>
<feature type="transmembrane region" description="Helical" evidence="7">
    <location>
        <begin position="342"/>
        <end position="359"/>
    </location>
</feature>
<dbReference type="RefSeq" id="WP_090376919.1">
    <property type="nucleotide sequence ID" value="NZ_FNLC01000001.1"/>
</dbReference>
<feature type="transmembrane region" description="Helical" evidence="7">
    <location>
        <begin position="423"/>
        <end position="440"/>
    </location>
</feature>
<evidence type="ECO:0000313" key="9">
    <source>
        <dbReference type="Proteomes" id="UP000198848"/>
    </source>
</evidence>
<dbReference type="InterPro" id="IPR001851">
    <property type="entry name" value="ABC_transp_permease"/>
</dbReference>
<evidence type="ECO:0000256" key="7">
    <source>
        <dbReference type="SAM" id="Phobius"/>
    </source>
</evidence>
<keyword evidence="2" id="KW-1003">Cell membrane</keyword>
<feature type="region of interest" description="Disordered" evidence="6">
    <location>
        <begin position="451"/>
        <end position="479"/>
    </location>
</feature>
<dbReference type="InterPro" id="IPR043428">
    <property type="entry name" value="LivM-like"/>
</dbReference>
<evidence type="ECO:0000256" key="3">
    <source>
        <dbReference type="ARBA" id="ARBA00022692"/>
    </source>
</evidence>
<dbReference type="CDD" id="cd06581">
    <property type="entry name" value="TM_PBP1_LivM_like"/>
    <property type="match status" value="1"/>
</dbReference>
<feature type="region of interest" description="Disordered" evidence="6">
    <location>
        <begin position="1"/>
        <end position="35"/>
    </location>
</feature>
<protein>
    <submittedName>
        <fullName evidence="8">Amino acid/amide ABC transporter membrane protein 2, HAAT family</fullName>
    </submittedName>
</protein>
<keyword evidence="5 7" id="KW-0472">Membrane</keyword>
<dbReference type="EMBL" id="FNLC01000001">
    <property type="protein sequence ID" value="SDQ33659.1"/>
    <property type="molecule type" value="Genomic_DNA"/>
</dbReference>
<dbReference type="Pfam" id="PF02653">
    <property type="entry name" value="BPD_transp_2"/>
    <property type="match status" value="1"/>
</dbReference>
<keyword evidence="4 7" id="KW-1133">Transmembrane helix</keyword>
<accession>A0A1H1A1X8</accession>
<evidence type="ECO:0000256" key="5">
    <source>
        <dbReference type="ARBA" id="ARBA00023136"/>
    </source>
</evidence>
<feature type="compositionally biased region" description="Basic and acidic residues" evidence="6">
    <location>
        <begin position="458"/>
        <end position="470"/>
    </location>
</feature>
<dbReference type="AlphaFoldDB" id="A0A1H1A1X8"/>
<feature type="compositionally biased region" description="Basic and acidic residues" evidence="6">
    <location>
        <begin position="1"/>
        <end position="23"/>
    </location>
</feature>
<proteinExistence type="predicted"/>
<name>A0A1H1A1X8_NATTX</name>
<keyword evidence="3 7" id="KW-0812">Transmembrane</keyword>
<comment type="subcellular location">
    <subcellularLocation>
        <location evidence="1">Cell membrane</location>
        <topology evidence="1">Multi-pass membrane protein</topology>
    </subcellularLocation>
</comment>
<dbReference type="OrthoDB" id="239932at2157"/>
<feature type="transmembrane region" description="Helical" evidence="7">
    <location>
        <begin position="261"/>
        <end position="282"/>
    </location>
</feature>
<reference evidence="9" key="1">
    <citation type="submission" date="2016-10" db="EMBL/GenBank/DDBJ databases">
        <authorList>
            <person name="Varghese N."/>
            <person name="Submissions S."/>
        </authorList>
    </citation>
    <scope>NUCLEOTIDE SEQUENCE [LARGE SCALE GENOMIC DNA]</scope>
    <source>
        <strain evidence="9">DSM 24767</strain>
    </source>
</reference>
<feature type="transmembrane region" description="Helical" evidence="7">
    <location>
        <begin position="86"/>
        <end position="105"/>
    </location>
</feature>
<dbReference type="GO" id="GO:0015658">
    <property type="term" value="F:branched-chain amino acid transmembrane transporter activity"/>
    <property type="evidence" value="ECO:0007669"/>
    <property type="project" value="InterPro"/>
</dbReference>
<feature type="transmembrane region" description="Helical" evidence="7">
    <location>
        <begin position="313"/>
        <end position="330"/>
    </location>
</feature>
<evidence type="ECO:0000256" key="2">
    <source>
        <dbReference type="ARBA" id="ARBA00022475"/>
    </source>
</evidence>
<feature type="transmembrane region" description="Helical" evidence="7">
    <location>
        <begin position="112"/>
        <end position="134"/>
    </location>
</feature>
<feature type="transmembrane region" description="Helical" evidence="7">
    <location>
        <begin position="146"/>
        <end position="166"/>
    </location>
</feature>
<keyword evidence="9" id="KW-1185">Reference proteome</keyword>
<dbReference type="STRING" id="1095778.SAMN04489842_0530"/>
<evidence type="ECO:0000313" key="8">
    <source>
        <dbReference type="EMBL" id="SDQ33659.1"/>
    </source>
</evidence>
<evidence type="ECO:0000256" key="1">
    <source>
        <dbReference type="ARBA" id="ARBA00004651"/>
    </source>
</evidence>
<sequence length="479" mass="50880">MTRDENNEGFVRDTPTDGKRLEPDGGSPAGGSGDGASLGDLLDGDARPRWLNDILIIVKATIVVYGLFIVLGLAAGLDFNGIVSTLQQVTLLAASFALVVLALNLHWGYTGLFNIGVAGFMAVGAYTMALVTAAPDATFPGLGLPLWVGVIAGLVASALVGFVVALPALRLRADYFAIVTLAAAEMIRLVFNSSALHEFSVLGVELGTGSGQGMSFPNLRNTISRELLYVDGDPTAEPTLFGRPFMAIGDRLELSISVVEGWVYTVVLVALVALVFVVITRIGNSPFGRMLKAIREDELAAQSLGKNTDRVKIKVFMLGCMFMGLAGIVWQGRRGYVDPNLFLPIITFYIFIALIIGGSGSNTGSVVGALLFAGLLFEGPPFVQRIVDATFDLPHPPTVYDGAVALADFDPIPLLGYAVAELPNLRFVLFGAVLIALMIYRPDGILGHRNEPASPIDLTRERAPSEREPTVADGGENDE</sequence>